<evidence type="ECO:0000313" key="4">
    <source>
        <dbReference type="EMBL" id="CAF1178161.1"/>
    </source>
</evidence>
<dbReference type="Gene3D" id="1.25.40.10">
    <property type="entry name" value="Tetratricopeptide repeat domain"/>
    <property type="match status" value="2"/>
</dbReference>
<name>A0A814US50_9BILA</name>
<organism evidence="4 5">
    <name type="scientific">Rotaria sordida</name>
    <dbReference type="NCBI Taxonomy" id="392033"/>
    <lineage>
        <taxon>Eukaryota</taxon>
        <taxon>Metazoa</taxon>
        <taxon>Spiralia</taxon>
        <taxon>Gnathifera</taxon>
        <taxon>Rotifera</taxon>
        <taxon>Eurotatoria</taxon>
        <taxon>Bdelloidea</taxon>
        <taxon>Philodinida</taxon>
        <taxon>Philodinidae</taxon>
        <taxon>Rotaria</taxon>
    </lineage>
</organism>
<keyword evidence="2 3" id="KW-0802">TPR repeat</keyword>
<dbReference type="Pfam" id="PF13181">
    <property type="entry name" value="TPR_8"/>
    <property type="match status" value="1"/>
</dbReference>
<dbReference type="InterPro" id="IPR011990">
    <property type="entry name" value="TPR-like_helical_dom_sf"/>
</dbReference>
<dbReference type="PANTHER" id="PTHR45641:SF1">
    <property type="entry name" value="AAA+ ATPASE DOMAIN-CONTAINING PROTEIN"/>
    <property type="match status" value="1"/>
</dbReference>
<dbReference type="PROSITE" id="PS50293">
    <property type="entry name" value="TPR_REGION"/>
    <property type="match status" value="1"/>
</dbReference>
<gene>
    <name evidence="4" type="ORF">ZHD862_LOCUS21602</name>
</gene>
<dbReference type="Gene3D" id="3.90.176.10">
    <property type="entry name" value="Toxin ADP-ribosyltransferase, Chain A, domain 1"/>
    <property type="match status" value="1"/>
</dbReference>
<dbReference type="InterPro" id="IPR019734">
    <property type="entry name" value="TPR_rpt"/>
</dbReference>
<feature type="repeat" description="TPR" evidence="3">
    <location>
        <begin position="262"/>
        <end position="295"/>
    </location>
</feature>
<dbReference type="PROSITE" id="PS50005">
    <property type="entry name" value="TPR"/>
    <property type="match status" value="2"/>
</dbReference>
<dbReference type="SUPFAM" id="SSF56399">
    <property type="entry name" value="ADP-ribosylation"/>
    <property type="match status" value="1"/>
</dbReference>
<dbReference type="EMBL" id="CAJNOT010001295">
    <property type="protein sequence ID" value="CAF1178161.1"/>
    <property type="molecule type" value="Genomic_DNA"/>
</dbReference>
<evidence type="ECO:0000256" key="2">
    <source>
        <dbReference type="ARBA" id="ARBA00022803"/>
    </source>
</evidence>
<sequence>MTSTIGQFFAESNAQPTDTLARIVYEFNIDIHLMNTKPFAKINHLSYFEGEDEILLALGSVFRVDSVLFDDINKRWEAKLTLCDDENFDLYGLMKQYATEIVSDRVSPGYLLYQLGKYAKAKEYFQKILNDTYLTDSEKAHCYRGLGTVAAEENDFDEAYKNFEREFELWSRLDDEENVMEACKNIGNMLFYKGKYEEALEYLQTTGLYFRFNNNVMEYVRIYGMIAHIMGVCQRWDDCLMCYSEQLEVRQRELDPDHEDIGITHANIGVTYHYMGKYEEAINHFQKALAIYRVSLPENHPNIEKAKSNLLASELELRKKKT</sequence>
<evidence type="ECO:0008006" key="6">
    <source>
        <dbReference type="Google" id="ProtNLM"/>
    </source>
</evidence>
<evidence type="ECO:0000256" key="3">
    <source>
        <dbReference type="PROSITE-ProRule" id="PRU00339"/>
    </source>
</evidence>
<evidence type="ECO:0000313" key="5">
    <source>
        <dbReference type="Proteomes" id="UP000663864"/>
    </source>
</evidence>
<dbReference type="SMART" id="SM00028">
    <property type="entry name" value="TPR"/>
    <property type="match status" value="5"/>
</dbReference>
<dbReference type="PANTHER" id="PTHR45641">
    <property type="entry name" value="TETRATRICOPEPTIDE REPEAT PROTEIN (AFU_ORTHOLOGUE AFUA_6G03870)"/>
    <property type="match status" value="1"/>
</dbReference>
<reference evidence="4" key="1">
    <citation type="submission" date="2021-02" db="EMBL/GenBank/DDBJ databases">
        <authorList>
            <person name="Nowell W R."/>
        </authorList>
    </citation>
    <scope>NUCLEOTIDE SEQUENCE</scope>
</reference>
<dbReference type="AlphaFoldDB" id="A0A814US50"/>
<feature type="repeat" description="TPR" evidence="3">
    <location>
        <begin position="140"/>
        <end position="173"/>
    </location>
</feature>
<protein>
    <recommendedName>
        <fullName evidence="6">Tetratricopeptide repeat protein</fullName>
    </recommendedName>
</protein>
<keyword evidence="1" id="KW-0677">Repeat</keyword>
<dbReference type="Proteomes" id="UP000663864">
    <property type="component" value="Unassembled WGS sequence"/>
</dbReference>
<comment type="caution">
    <text evidence="4">The sequence shown here is derived from an EMBL/GenBank/DDBJ whole genome shotgun (WGS) entry which is preliminary data.</text>
</comment>
<dbReference type="Pfam" id="PF13424">
    <property type="entry name" value="TPR_12"/>
    <property type="match status" value="2"/>
</dbReference>
<evidence type="ECO:0000256" key="1">
    <source>
        <dbReference type="ARBA" id="ARBA00022737"/>
    </source>
</evidence>
<proteinExistence type="predicted"/>
<dbReference type="SUPFAM" id="SSF48452">
    <property type="entry name" value="TPR-like"/>
    <property type="match status" value="1"/>
</dbReference>
<accession>A0A814US50</accession>